<accession>A0A7U2ETC5</accession>
<evidence type="ECO:0000256" key="1">
    <source>
        <dbReference type="SAM" id="MobiDB-lite"/>
    </source>
</evidence>
<reference evidence="3" key="1">
    <citation type="journal article" date="2021" name="BMC Genomics">
        <title>Chromosome-level genome assembly and manually-curated proteome of model necrotroph Parastagonospora nodorum Sn15 reveals a genome-wide trove of candidate effector homologs, and redundancy of virulence-related functions within an accessory chromosome.</title>
        <authorList>
            <person name="Bertazzoni S."/>
            <person name="Jones D.A.B."/>
            <person name="Phan H.T."/>
            <person name="Tan K.-C."/>
            <person name="Hane J.K."/>
        </authorList>
    </citation>
    <scope>NUCLEOTIDE SEQUENCE [LARGE SCALE GENOMIC DNA]</scope>
    <source>
        <strain evidence="3">SN15 / ATCC MYA-4574 / FGSC 10173)</strain>
    </source>
</reference>
<keyword evidence="3" id="KW-1185">Reference proteome</keyword>
<feature type="non-terminal residue" evidence="2">
    <location>
        <position position="54"/>
    </location>
</feature>
<name>A0A7U2ETC5_PHANO</name>
<sequence>NNPPVMARKVNKTPGLRPPITLHSPQPTFDTGRSVKTPRRPDAHAIYHARFPPR</sequence>
<dbReference type="Proteomes" id="UP000663193">
    <property type="component" value="Chromosome 2"/>
</dbReference>
<feature type="region of interest" description="Disordered" evidence="1">
    <location>
        <begin position="1"/>
        <end position="43"/>
    </location>
</feature>
<evidence type="ECO:0000313" key="3">
    <source>
        <dbReference type="Proteomes" id="UP000663193"/>
    </source>
</evidence>
<dbReference type="VEuPathDB" id="FungiDB:JI435_200270"/>
<dbReference type="AlphaFoldDB" id="A0A7U2ETC5"/>
<dbReference type="EMBL" id="CP069024">
    <property type="protein sequence ID" value="QRC92447.1"/>
    <property type="molecule type" value="Genomic_DNA"/>
</dbReference>
<organism evidence="2 3">
    <name type="scientific">Phaeosphaeria nodorum (strain SN15 / ATCC MYA-4574 / FGSC 10173)</name>
    <name type="common">Glume blotch fungus</name>
    <name type="synonym">Parastagonospora nodorum</name>
    <dbReference type="NCBI Taxonomy" id="321614"/>
    <lineage>
        <taxon>Eukaryota</taxon>
        <taxon>Fungi</taxon>
        <taxon>Dikarya</taxon>
        <taxon>Ascomycota</taxon>
        <taxon>Pezizomycotina</taxon>
        <taxon>Dothideomycetes</taxon>
        <taxon>Pleosporomycetidae</taxon>
        <taxon>Pleosporales</taxon>
        <taxon>Pleosporineae</taxon>
        <taxon>Phaeosphaeriaceae</taxon>
        <taxon>Parastagonospora</taxon>
    </lineage>
</organism>
<evidence type="ECO:0000313" key="2">
    <source>
        <dbReference type="EMBL" id="QRC92447.1"/>
    </source>
</evidence>
<protein>
    <submittedName>
        <fullName evidence="2">Uncharacterized protein</fullName>
    </submittedName>
</protein>
<gene>
    <name evidence="2" type="ORF">JI435_200270</name>
</gene>
<proteinExistence type="predicted"/>